<dbReference type="OrthoDB" id="539213at2759"/>
<dbReference type="Gene3D" id="1.25.40.20">
    <property type="entry name" value="Ankyrin repeat-containing domain"/>
    <property type="match status" value="1"/>
</dbReference>
<sequence length="460" mass="51925">MLLVVHFSVKRGGLGVMKMYLDDDMKIKVGLARSLGYSLLYVDGAGTLINPSLINRFIGDAADGSSGSVLRSNTGSVDEGVENYDGNSSSTVNTIDNRVNHMLDSSFLEMDLKLSLLLGRLDFNNKLLFDYITKRGLEKYQAAFLLLRVLKDKNAKVLRWVLALNIFDINLINDKIFEICVSMVMYRSKKIINVIKILINSGLDMGKNGYKLLNAATSAKNYEFINYLVGKKSRYDGTSERREKFGLRHNQRWKSSPLKIDQLEDNGLRIASGYFSFNPKMIRHLIDCGAKPTIRNFILLSNVIKKEDYETLEFLLAKAINLKKCPPRFNGLKTAVKHCKDKVKMIMFLVENGADPSACSNTAVRYACRARDMELVTFLVSKGVSLRQRTGNGVSDLCNNKVWDGRLFRYLVDNGANPKSHKGIAMKRVFEENDSESIKFLEQIDMKKAKRTKEGKGTKK</sequence>
<comment type="caution">
    <text evidence="1">The sequence shown here is derived from an EMBL/GenBank/DDBJ whole genome shotgun (WGS) entry which is preliminary data.</text>
</comment>
<keyword evidence="2" id="KW-1185">Reference proteome</keyword>
<dbReference type="EMBL" id="LSSK01000445">
    <property type="protein sequence ID" value="OMH83320.1"/>
    <property type="molecule type" value="Genomic_DNA"/>
</dbReference>
<protein>
    <submittedName>
        <fullName evidence="1">Putative ankyrin repeat protein L25</fullName>
    </submittedName>
</protein>
<evidence type="ECO:0000313" key="1">
    <source>
        <dbReference type="EMBL" id="OMH83320.1"/>
    </source>
</evidence>
<organism evidence="1 2">
    <name type="scientific">Zancudomyces culisetae</name>
    <name type="common">Gut fungus</name>
    <name type="synonym">Smittium culisetae</name>
    <dbReference type="NCBI Taxonomy" id="1213189"/>
    <lineage>
        <taxon>Eukaryota</taxon>
        <taxon>Fungi</taxon>
        <taxon>Fungi incertae sedis</taxon>
        <taxon>Zoopagomycota</taxon>
        <taxon>Kickxellomycotina</taxon>
        <taxon>Harpellomycetes</taxon>
        <taxon>Harpellales</taxon>
        <taxon>Legeriomycetaceae</taxon>
        <taxon>Zancudomyces</taxon>
    </lineage>
</organism>
<name>A0A1R1PQS0_ZANCU</name>
<dbReference type="SUPFAM" id="SSF48403">
    <property type="entry name" value="Ankyrin repeat"/>
    <property type="match status" value="1"/>
</dbReference>
<gene>
    <name evidence="1" type="ORF">AX774_g3179</name>
</gene>
<accession>A0A1R1PQS0</accession>
<evidence type="ECO:0000313" key="2">
    <source>
        <dbReference type="Proteomes" id="UP000188320"/>
    </source>
</evidence>
<dbReference type="InterPro" id="IPR036770">
    <property type="entry name" value="Ankyrin_rpt-contain_sf"/>
</dbReference>
<dbReference type="AlphaFoldDB" id="A0A1R1PQS0"/>
<proteinExistence type="predicted"/>
<reference evidence="2" key="1">
    <citation type="submission" date="2017-01" db="EMBL/GenBank/DDBJ databases">
        <authorList>
            <person name="Wang Y."/>
            <person name="White M."/>
            <person name="Kvist S."/>
            <person name="Moncalvo J.-M."/>
        </authorList>
    </citation>
    <scope>NUCLEOTIDE SEQUENCE [LARGE SCALE GENOMIC DNA]</scope>
    <source>
        <strain evidence="2">COL-18-3</strain>
    </source>
</reference>
<dbReference type="Proteomes" id="UP000188320">
    <property type="component" value="Unassembled WGS sequence"/>
</dbReference>